<name>A0A3S2UF01_9BURK</name>
<evidence type="ECO:0000313" key="2">
    <source>
        <dbReference type="EMBL" id="RVT86197.1"/>
    </source>
</evidence>
<evidence type="ECO:0000256" key="1">
    <source>
        <dbReference type="SAM" id="Phobius"/>
    </source>
</evidence>
<keyword evidence="3" id="KW-1185">Reference proteome</keyword>
<evidence type="ECO:0000313" key="3">
    <source>
        <dbReference type="Proteomes" id="UP000288587"/>
    </source>
</evidence>
<protein>
    <recommendedName>
        <fullName evidence="4">Transmembrane protein</fullName>
    </recommendedName>
</protein>
<dbReference type="Proteomes" id="UP000288587">
    <property type="component" value="Unassembled WGS sequence"/>
</dbReference>
<comment type="caution">
    <text evidence="2">The sequence shown here is derived from an EMBL/GenBank/DDBJ whole genome shotgun (WGS) entry which is preliminary data.</text>
</comment>
<keyword evidence="1" id="KW-0812">Transmembrane</keyword>
<dbReference type="EMBL" id="SACM01000002">
    <property type="protein sequence ID" value="RVT86197.1"/>
    <property type="molecule type" value="Genomic_DNA"/>
</dbReference>
<keyword evidence="1" id="KW-0472">Membrane</keyword>
<accession>A0A3S2UF01</accession>
<sequence>MKRWLKPFVTLLVLLLLAEEWLWDHLKRCVARLGALPGVRAFEARLRALPPWASLAVMLLPAAVLLPFKLAALWALGHGHRVLGLLVFVAAKLVGTGLAAYLFDLVRDSARQVKAFDRFYGAVMRLLARAHAWLHAQPLYRSIRAQAQAWRQAWRQRRGAARSVWARRKVALKRHKR</sequence>
<dbReference type="RefSeq" id="WP_127682692.1">
    <property type="nucleotide sequence ID" value="NZ_SACM01000002.1"/>
</dbReference>
<evidence type="ECO:0008006" key="4">
    <source>
        <dbReference type="Google" id="ProtNLM"/>
    </source>
</evidence>
<organism evidence="2 3">
    <name type="scientific">Inhella crocodyli</name>
    <dbReference type="NCBI Taxonomy" id="2499851"/>
    <lineage>
        <taxon>Bacteria</taxon>
        <taxon>Pseudomonadati</taxon>
        <taxon>Pseudomonadota</taxon>
        <taxon>Betaproteobacteria</taxon>
        <taxon>Burkholderiales</taxon>
        <taxon>Sphaerotilaceae</taxon>
        <taxon>Inhella</taxon>
    </lineage>
</organism>
<feature type="transmembrane region" description="Helical" evidence="1">
    <location>
        <begin position="83"/>
        <end position="103"/>
    </location>
</feature>
<feature type="transmembrane region" description="Helical" evidence="1">
    <location>
        <begin position="52"/>
        <end position="76"/>
    </location>
</feature>
<reference evidence="2 3" key="1">
    <citation type="submission" date="2019-01" db="EMBL/GenBank/DDBJ databases">
        <authorList>
            <person name="Chen W.-M."/>
        </authorList>
    </citation>
    <scope>NUCLEOTIDE SEQUENCE [LARGE SCALE GENOMIC DNA]</scope>
    <source>
        <strain evidence="2 3">CCP-18</strain>
    </source>
</reference>
<proteinExistence type="predicted"/>
<dbReference type="AlphaFoldDB" id="A0A3S2UF01"/>
<keyword evidence="1" id="KW-1133">Transmembrane helix</keyword>
<gene>
    <name evidence="2" type="ORF">EOD73_09180</name>
</gene>